<keyword evidence="1" id="KW-0067">ATP-binding</keyword>
<dbReference type="Proteomes" id="UP000790833">
    <property type="component" value="Unassembled WGS sequence"/>
</dbReference>
<feature type="compositionally biased region" description="Low complexity" evidence="2">
    <location>
        <begin position="250"/>
        <end position="268"/>
    </location>
</feature>
<dbReference type="InterPro" id="IPR047187">
    <property type="entry name" value="SF1_C_Upf1"/>
</dbReference>
<keyword evidence="5" id="KW-1185">Reference proteome</keyword>
<feature type="compositionally biased region" description="Basic residues" evidence="2">
    <location>
        <begin position="177"/>
        <end position="190"/>
    </location>
</feature>
<name>A0A9P8AKC2_9ASCO</name>
<dbReference type="GO" id="GO:0003724">
    <property type="term" value="F:RNA helicase activity"/>
    <property type="evidence" value="ECO:0007669"/>
    <property type="project" value="TreeGrafter"/>
</dbReference>
<keyword evidence="1" id="KW-0347">Helicase</keyword>
<evidence type="ECO:0000256" key="2">
    <source>
        <dbReference type="SAM" id="MobiDB-lite"/>
    </source>
</evidence>
<dbReference type="GO" id="GO:0003678">
    <property type="term" value="F:DNA helicase activity"/>
    <property type="evidence" value="ECO:0007669"/>
    <property type="project" value="UniProtKB-ARBA"/>
</dbReference>
<dbReference type="OrthoDB" id="6513042at2759"/>
<feature type="compositionally biased region" description="Basic and acidic residues" evidence="2">
    <location>
        <begin position="389"/>
        <end position="399"/>
    </location>
</feature>
<sequence length="1152" mass="127867">MGASCRVTCHSASIQSEEADGESEDVACEECGNNNIHQLVLQRSGLSDLSLLCTDCCEPLSSVPGDKVVNYSLSNGSFFAKLPMYLKLRDLSCDICQAIDVTLYVPNRDGSTPKSASGVTGSGSGSGSAEAALCVCMNCLGDDAEELISTGKFIGDNNDQFLYQLFGIKEFQSKFKGSARGKGKGRRSKGKGVGGRERRPRREKPVDAQKLKQIEYYHTMMERKKQFDTGNTVKAVGAGKVNSPVVNNKRSTSSPSPRVTPRVTPTSSGRNSPLLKSKSESRSTKASKFSSDSRRSSNFTSDASLSSNNKKVNSSKPKGNSGGSGKPESTKKSNPPTDASKKTAKSNGKPQKPEKPTRSNDSRKSIKETTNTSILNGKHSKPEQIVPKLKAEQPFKPDKAVQQGRKPGRVEILMNKQLKSTKPSSNTPVKTDKAVIVEDTSVDSKKPIPDFKYPDGIRPYVPSKTLKLQYDTMDDYFNEIGHYLFLEQQADSESKYIHPNEMEIEWYQEQDQKHSQYKVNLEMTPEFTERFIPKSQQFKKTPFSNDQSIFLVLNNEVAWSGQVVVSEGGASKGKGGKGKRGSPKRGPSRAPKRNMFEMIVSLHPWNSQPLPLQAHIKHLTLLPASVPISRVFMAMSKVDNPQFIKMLLGHEPIKQIDFKNYLNFTRDSLNASQKIAIQSVLNNSITVLQGPPGTGKTSTIYEIILQLLDNLSTYPILVVAASNIAVDNIAEKLMKDHGRHILRITSAEKETEYNRDHPLASICLHHRTNNDMPEHFKEVARSLRSGGREPVSANQYQKYIQQLIRLNDKHIAQAHVIFTTTVVAGGNQLKAISKLPVVIMDESTQSSEASTLIPLSMPGVRRFVMVGDQKQLSGFSQVSNLSVSLFERVILNGSYKKIHMLDTQYRMHPAISDFPRRVVYNNLLKDGIDASHRKMEGIPSNPVFFWNTGGKCSEGRVRVRYREDAGFSFSNQGEAKRIVTILTKLIYEKNIPRSSIGIVTPYSGQRNLISSILAENELINPDKLDIQEEIDRDDFFESATTINYNNNNNNGKQNRKNGTIQIVNGIMVASIDAFQGREKDFMVMSCVRSNDTNQIGFLADERRLNVALTRAKFGLILVGDYKCLSNGSALWKQYLNDLESKGSVNDAIEFTY</sequence>
<feature type="compositionally biased region" description="Basic residues" evidence="2">
    <location>
        <begin position="574"/>
        <end position="591"/>
    </location>
</feature>
<feature type="domain" description="AAA+ ATPase" evidence="3">
    <location>
        <begin position="682"/>
        <end position="896"/>
    </location>
</feature>
<proteinExistence type="predicted"/>
<feature type="compositionally biased region" description="Basic and acidic residues" evidence="2">
    <location>
        <begin position="351"/>
        <end position="367"/>
    </location>
</feature>
<gene>
    <name evidence="4" type="ORF">KQ657_002075</name>
</gene>
<evidence type="ECO:0000313" key="4">
    <source>
        <dbReference type="EMBL" id="KAG7195693.1"/>
    </source>
</evidence>
<comment type="caution">
    <text evidence="4">The sequence shown here is derived from an EMBL/GenBank/DDBJ whole genome shotgun (WGS) entry which is preliminary data.</text>
</comment>
<evidence type="ECO:0000256" key="1">
    <source>
        <dbReference type="ARBA" id="ARBA00022806"/>
    </source>
</evidence>
<dbReference type="InterPro" id="IPR041679">
    <property type="entry name" value="DNA2/NAM7-like_C"/>
</dbReference>
<dbReference type="InterPro" id="IPR003593">
    <property type="entry name" value="AAA+_ATPase"/>
</dbReference>
<dbReference type="SUPFAM" id="SSF52540">
    <property type="entry name" value="P-loop containing nucleoside triphosphate hydrolases"/>
    <property type="match status" value="1"/>
</dbReference>
<keyword evidence="1" id="KW-0378">Hydrolase</keyword>
<dbReference type="Gene3D" id="3.40.50.300">
    <property type="entry name" value="P-loop containing nucleotide triphosphate hydrolases"/>
    <property type="match status" value="2"/>
</dbReference>
<accession>A0A9P8AKC2</accession>
<dbReference type="InterPro" id="IPR045055">
    <property type="entry name" value="DNA2/NAM7-like"/>
</dbReference>
<dbReference type="GeneID" id="66115449"/>
<dbReference type="AlphaFoldDB" id="A0A9P8AKC2"/>
<dbReference type="EMBL" id="JAHMUF010000002">
    <property type="protein sequence ID" value="KAG7195693.1"/>
    <property type="molecule type" value="Genomic_DNA"/>
</dbReference>
<dbReference type="RefSeq" id="XP_043051238.1">
    <property type="nucleotide sequence ID" value="XM_043192850.1"/>
</dbReference>
<evidence type="ECO:0000313" key="5">
    <source>
        <dbReference type="Proteomes" id="UP000790833"/>
    </source>
</evidence>
<dbReference type="PANTHER" id="PTHR10887">
    <property type="entry name" value="DNA2/NAM7 HELICASE FAMILY"/>
    <property type="match status" value="1"/>
</dbReference>
<dbReference type="FunFam" id="3.40.50.300:FF:002019">
    <property type="entry name" value="DNA helicase I"/>
    <property type="match status" value="1"/>
</dbReference>
<organism evidence="4 5">
    <name type="scientific">Scheffersomyces spartinae</name>
    <dbReference type="NCBI Taxonomy" id="45513"/>
    <lineage>
        <taxon>Eukaryota</taxon>
        <taxon>Fungi</taxon>
        <taxon>Dikarya</taxon>
        <taxon>Ascomycota</taxon>
        <taxon>Saccharomycotina</taxon>
        <taxon>Pichiomycetes</taxon>
        <taxon>Debaryomycetaceae</taxon>
        <taxon>Scheffersomyces</taxon>
    </lineage>
</organism>
<reference evidence="4" key="1">
    <citation type="submission" date="2021-03" db="EMBL/GenBank/DDBJ databases">
        <authorList>
            <person name="Palmer J.M."/>
        </authorList>
    </citation>
    <scope>NUCLEOTIDE SEQUENCE</scope>
    <source>
        <strain evidence="4">ARV_011</strain>
    </source>
</reference>
<feature type="region of interest" description="Disordered" evidence="2">
    <location>
        <begin position="238"/>
        <end position="408"/>
    </location>
</feature>
<dbReference type="Pfam" id="PF13086">
    <property type="entry name" value="AAA_11"/>
    <property type="match status" value="2"/>
</dbReference>
<dbReference type="InterPro" id="IPR041677">
    <property type="entry name" value="DNA2/NAM7_AAA_11"/>
</dbReference>
<dbReference type="Pfam" id="PF13087">
    <property type="entry name" value="AAA_12"/>
    <property type="match status" value="1"/>
</dbReference>
<feature type="compositionally biased region" description="Low complexity" evidence="2">
    <location>
        <begin position="296"/>
        <end position="319"/>
    </location>
</feature>
<dbReference type="PANTHER" id="PTHR10887:SF317">
    <property type="entry name" value="ATP-DEPENDENT RNA HELICASE ECM32-RELATED"/>
    <property type="match status" value="1"/>
</dbReference>
<protein>
    <recommendedName>
        <fullName evidence="3">AAA+ ATPase domain-containing protein</fullName>
    </recommendedName>
</protein>
<keyword evidence="1" id="KW-0547">Nucleotide-binding</keyword>
<dbReference type="CDD" id="cd18808">
    <property type="entry name" value="SF1_C_Upf1"/>
    <property type="match status" value="1"/>
</dbReference>
<dbReference type="InterPro" id="IPR027417">
    <property type="entry name" value="P-loop_NTPase"/>
</dbReference>
<feature type="region of interest" description="Disordered" evidence="2">
    <location>
        <begin position="177"/>
        <end position="209"/>
    </location>
</feature>
<dbReference type="SMART" id="SM00382">
    <property type="entry name" value="AAA"/>
    <property type="match status" value="1"/>
</dbReference>
<dbReference type="GO" id="GO:0005737">
    <property type="term" value="C:cytoplasm"/>
    <property type="evidence" value="ECO:0007669"/>
    <property type="project" value="TreeGrafter"/>
</dbReference>
<feature type="region of interest" description="Disordered" evidence="2">
    <location>
        <begin position="568"/>
        <end position="591"/>
    </location>
</feature>
<dbReference type="GO" id="GO:0000184">
    <property type="term" value="P:nuclear-transcribed mRNA catabolic process, nonsense-mediated decay"/>
    <property type="evidence" value="ECO:0007669"/>
    <property type="project" value="TreeGrafter"/>
</dbReference>
<evidence type="ECO:0000259" key="3">
    <source>
        <dbReference type="SMART" id="SM00382"/>
    </source>
</evidence>